<reference evidence="2 3" key="1">
    <citation type="submission" date="2019-09" db="EMBL/GenBank/DDBJ databases">
        <title>Isolation and complete genome sequencing of Methylocystis species.</title>
        <authorList>
            <person name="Rumah B.L."/>
            <person name="Stead C.E."/>
            <person name="Stevens B.C."/>
            <person name="Minton N.P."/>
            <person name="Grosse-Honebrink A."/>
            <person name="Zhang Y."/>
        </authorList>
    </citation>
    <scope>NUCLEOTIDE SEQUENCE [LARGE SCALE GENOMIC DNA]</scope>
    <source>
        <strain evidence="2 3">BRCS2</strain>
    </source>
</reference>
<dbReference type="AlphaFoldDB" id="A0A6B8M8A3"/>
<evidence type="ECO:0000313" key="3">
    <source>
        <dbReference type="Proteomes" id="UP000422569"/>
    </source>
</evidence>
<gene>
    <name evidence="2" type="ORF">F7D14_10525</name>
</gene>
<dbReference type="EMBL" id="CP044331">
    <property type="protein sequence ID" value="QGM97859.1"/>
    <property type="molecule type" value="Genomic_DNA"/>
</dbReference>
<dbReference type="Proteomes" id="UP000422569">
    <property type="component" value="Chromosome"/>
</dbReference>
<evidence type="ECO:0008006" key="4">
    <source>
        <dbReference type="Google" id="ProtNLM"/>
    </source>
</evidence>
<organism evidence="2 3">
    <name type="scientific">Methylocystis parvus</name>
    <dbReference type="NCBI Taxonomy" id="134"/>
    <lineage>
        <taxon>Bacteria</taxon>
        <taxon>Pseudomonadati</taxon>
        <taxon>Pseudomonadota</taxon>
        <taxon>Alphaproteobacteria</taxon>
        <taxon>Hyphomicrobiales</taxon>
        <taxon>Methylocystaceae</taxon>
        <taxon>Methylocystis</taxon>
    </lineage>
</organism>
<feature type="chain" id="PRO_5025421571" description="DUF732 domain-containing protein" evidence="1">
    <location>
        <begin position="22"/>
        <end position="95"/>
    </location>
</feature>
<keyword evidence="1" id="KW-0732">Signal</keyword>
<keyword evidence="3" id="KW-1185">Reference proteome</keyword>
<feature type="signal peptide" evidence="1">
    <location>
        <begin position="1"/>
        <end position="21"/>
    </location>
</feature>
<protein>
    <recommendedName>
        <fullName evidence="4">DUF732 domain-containing protein</fullName>
    </recommendedName>
</protein>
<evidence type="ECO:0000256" key="1">
    <source>
        <dbReference type="SAM" id="SignalP"/>
    </source>
</evidence>
<sequence>MTRIRVFACCALIMTAVPAFARSSAVDAVSAVLSRPTPIARKAEIGRQVARMCNMSLSDDQLAKASAFVESHRGKGAVWVADQIRQSELSYVCNI</sequence>
<name>A0A6B8M8A3_9HYPH</name>
<dbReference type="RefSeq" id="WP_016918260.1">
    <property type="nucleotide sequence ID" value="NZ_CP044331.1"/>
</dbReference>
<accession>A0A6B8M8A3</accession>
<dbReference type="KEGG" id="mpar:F7D14_10525"/>
<proteinExistence type="predicted"/>
<evidence type="ECO:0000313" key="2">
    <source>
        <dbReference type="EMBL" id="QGM97859.1"/>
    </source>
</evidence>